<dbReference type="EMBL" id="CM004482">
    <property type="protein sequence ID" value="OCT64498.1"/>
    <property type="molecule type" value="Genomic_DNA"/>
</dbReference>
<evidence type="ECO:0000313" key="1">
    <source>
        <dbReference type="EMBL" id="OCT64498.1"/>
    </source>
</evidence>
<name>A0A974C0V4_XENLA</name>
<reference evidence="2" key="1">
    <citation type="journal article" date="2016" name="Nature">
        <title>Genome evolution in the allotetraploid frog Xenopus laevis.</title>
        <authorList>
            <person name="Session A.M."/>
            <person name="Uno Y."/>
            <person name="Kwon T."/>
            <person name="Chapman J.A."/>
            <person name="Toyoda A."/>
            <person name="Takahashi S."/>
            <person name="Fukui A."/>
            <person name="Hikosaka A."/>
            <person name="Suzuki A."/>
            <person name="Kondo M."/>
            <person name="van Heeringen S.J."/>
            <person name="Quigley I."/>
            <person name="Heinz S."/>
            <person name="Ogino H."/>
            <person name="Ochi H."/>
            <person name="Hellsten U."/>
            <person name="Lyons J.B."/>
            <person name="Simakov O."/>
            <person name="Putnam N."/>
            <person name="Stites J."/>
            <person name="Kuroki Y."/>
            <person name="Tanaka T."/>
            <person name="Michiue T."/>
            <person name="Watanabe M."/>
            <person name="Bogdanovic O."/>
            <person name="Lister R."/>
            <person name="Georgiou G."/>
            <person name="Paranjpe S.S."/>
            <person name="van Kruijsbergen I."/>
            <person name="Shu S."/>
            <person name="Carlson J."/>
            <person name="Kinoshita T."/>
            <person name="Ohta Y."/>
            <person name="Mawaribuchi S."/>
            <person name="Jenkins J."/>
            <person name="Grimwood J."/>
            <person name="Schmutz J."/>
            <person name="Mitros T."/>
            <person name="Mozaffari S.V."/>
            <person name="Suzuki Y."/>
            <person name="Haramoto Y."/>
            <person name="Yamamoto T.S."/>
            <person name="Takagi C."/>
            <person name="Heald R."/>
            <person name="Miller K."/>
            <person name="Haudenschild C."/>
            <person name="Kitzman J."/>
            <person name="Nakayama T."/>
            <person name="Izutsu Y."/>
            <person name="Robert J."/>
            <person name="Fortriede J."/>
            <person name="Burns K."/>
            <person name="Lotay V."/>
            <person name="Karimi K."/>
            <person name="Yasuoka Y."/>
            <person name="Dichmann D.S."/>
            <person name="Flajnik M.F."/>
            <person name="Houston D.W."/>
            <person name="Shendure J."/>
            <person name="DuPasquier L."/>
            <person name="Vize P.D."/>
            <person name="Zorn A.M."/>
            <person name="Ito M."/>
            <person name="Marcotte E.M."/>
            <person name="Wallingford J.B."/>
            <person name="Ito Y."/>
            <person name="Asashima M."/>
            <person name="Ueno N."/>
            <person name="Matsuda Y."/>
            <person name="Veenstra G.J."/>
            <person name="Fujiyama A."/>
            <person name="Harland R.M."/>
            <person name="Taira M."/>
            <person name="Rokhsar D.S."/>
        </authorList>
    </citation>
    <scope>NUCLEOTIDE SEQUENCE [LARGE SCALE GENOMIC DNA]</scope>
    <source>
        <strain evidence="2">J</strain>
    </source>
</reference>
<proteinExistence type="predicted"/>
<evidence type="ECO:0000313" key="2">
    <source>
        <dbReference type="Proteomes" id="UP000694892"/>
    </source>
</evidence>
<accession>A0A974C0V4</accession>
<dbReference type="AlphaFoldDB" id="A0A974C0V4"/>
<dbReference type="OMA" id="HTNIMFI"/>
<organism evidence="1 2">
    <name type="scientific">Xenopus laevis</name>
    <name type="common">African clawed frog</name>
    <dbReference type="NCBI Taxonomy" id="8355"/>
    <lineage>
        <taxon>Eukaryota</taxon>
        <taxon>Metazoa</taxon>
        <taxon>Chordata</taxon>
        <taxon>Craniata</taxon>
        <taxon>Vertebrata</taxon>
        <taxon>Euteleostomi</taxon>
        <taxon>Amphibia</taxon>
        <taxon>Batrachia</taxon>
        <taxon>Anura</taxon>
        <taxon>Pipoidea</taxon>
        <taxon>Pipidae</taxon>
        <taxon>Xenopodinae</taxon>
        <taxon>Xenopus</taxon>
        <taxon>Xenopus</taxon>
    </lineage>
</organism>
<gene>
    <name evidence="1" type="ORF">XELAEV_18045597mg</name>
</gene>
<sequence length="145" mass="16564">MNLAPMCTEDMRLHFNLHRGIHGHTNIMFITLSRLSIMVHGLLVVLQPPLKSFSKKNSVFQRILPSWCTKAKKPTLESVIYGKNFKKKLAADGKSVVIKEKYLQHAYRFLSTLRSCLLLSYDGLYSYFISLSETLPPSCKLELGM</sequence>
<protein>
    <submittedName>
        <fullName evidence="1">Uncharacterized protein</fullName>
    </submittedName>
</protein>
<dbReference type="Proteomes" id="UP000694892">
    <property type="component" value="Chromosome 9_10L"/>
</dbReference>